<name>A0A9D4DR93_DREPO</name>
<comment type="caution">
    <text evidence="1">The sequence shown here is derived from an EMBL/GenBank/DDBJ whole genome shotgun (WGS) entry which is preliminary data.</text>
</comment>
<evidence type="ECO:0000313" key="1">
    <source>
        <dbReference type="EMBL" id="KAH3754382.1"/>
    </source>
</evidence>
<dbReference type="EMBL" id="JAIWYP010000010">
    <property type="protein sequence ID" value="KAH3754382.1"/>
    <property type="molecule type" value="Genomic_DNA"/>
</dbReference>
<protein>
    <submittedName>
        <fullName evidence="1">Uncharacterized protein</fullName>
    </submittedName>
</protein>
<accession>A0A9D4DR93</accession>
<keyword evidence="2" id="KW-1185">Reference proteome</keyword>
<sequence length="87" mass="10134">MSVSSFQHSRLSSFVKLKCQSGTDTRSYRSSYGNTNSQFLPFDITTNITKNKKLINLFHSLWDKHEFSEELEKVMEIVKIEAIYSHV</sequence>
<proteinExistence type="predicted"/>
<organism evidence="1 2">
    <name type="scientific">Dreissena polymorpha</name>
    <name type="common">Zebra mussel</name>
    <name type="synonym">Mytilus polymorpha</name>
    <dbReference type="NCBI Taxonomy" id="45954"/>
    <lineage>
        <taxon>Eukaryota</taxon>
        <taxon>Metazoa</taxon>
        <taxon>Spiralia</taxon>
        <taxon>Lophotrochozoa</taxon>
        <taxon>Mollusca</taxon>
        <taxon>Bivalvia</taxon>
        <taxon>Autobranchia</taxon>
        <taxon>Heteroconchia</taxon>
        <taxon>Euheterodonta</taxon>
        <taxon>Imparidentia</taxon>
        <taxon>Neoheterodontei</taxon>
        <taxon>Myida</taxon>
        <taxon>Dreissenoidea</taxon>
        <taxon>Dreissenidae</taxon>
        <taxon>Dreissena</taxon>
    </lineage>
</organism>
<dbReference type="Proteomes" id="UP000828390">
    <property type="component" value="Unassembled WGS sequence"/>
</dbReference>
<gene>
    <name evidence="1" type="ORF">DPMN_189050</name>
</gene>
<evidence type="ECO:0000313" key="2">
    <source>
        <dbReference type="Proteomes" id="UP000828390"/>
    </source>
</evidence>
<reference evidence="1" key="1">
    <citation type="journal article" date="2019" name="bioRxiv">
        <title>The Genome of the Zebra Mussel, Dreissena polymorpha: A Resource for Invasive Species Research.</title>
        <authorList>
            <person name="McCartney M.A."/>
            <person name="Auch B."/>
            <person name="Kono T."/>
            <person name="Mallez S."/>
            <person name="Zhang Y."/>
            <person name="Obille A."/>
            <person name="Becker A."/>
            <person name="Abrahante J.E."/>
            <person name="Garbe J."/>
            <person name="Badalamenti J.P."/>
            <person name="Herman A."/>
            <person name="Mangelson H."/>
            <person name="Liachko I."/>
            <person name="Sullivan S."/>
            <person name="Sone E.D."/>
            <person name="Koren S."/>
            <person name="Silverstein K.A.T."/>
            <person name="Beckman K.B."/>
            <person name="Gohl D.M."/>
        </authorList>
    </citation>
    <scope>NUCLEOTIDE SEQUENCE</scope>
    <source>
        <strain evidence="1">Duluth1</strain>
        <tissue evidence="1">Whole animal</tissue>
    </source>
</reference>
<reference evidence="1" key="2">
    <citation type="submission" date="2020-11" db="EMBL/GenBank/DDBJ databases">
        <authorList>
            <person name="McCartney M.A."/>
            <person name="Auch B."/>
            <person name="Kono T."/>
            <person name="Mallez S."/>
            <person name="Becker A."/>
            <person name="Gohl D.M."/>
            <person name="Silverstein K.A.T."/>
            <person name="Koren S."/>
            <person name="Bechman K.B."/>
            <person name="Herman A."/>
            <person name="Abrahante J.E."/>
            <person name="Garbe J."/>
        </authorList>
    </citation>
    <scope>NUCLEOTIDE SEQUENCE</scope>
    <source>
        <strain evidence="1">Duluth1</strain>
        <tissue evidence="1">Whole animal</tissue>
    </source>
</reference>
<dbReference type="AlphaFoldDB" id="A0A9D4DR93"/>